<evidence type="ECO:0000313" key="1">
    <source>
        <dbReference type="EMBL" id="KAF3688890.1"/>
    </source>
</evidence>
<keyword evidence="2" id="KW-1185">Reference proteome</keyword>
<gene>
    <name evidence="1" type="ORF">EXN66_Car004562</name>
</gene>
<proteinExistence type="predicted"/>
<name>A0A6G1PF06_CHAAH</name>
<protein>
    <submittedName>
        <fullName evidence="1">Uncharacterized protein</fullName>
    </submittedName>
</protein>
<reference evidence="2" key="2">
    <citation type="submission" date="2019-02" db="EMBL/GenBank/DDBJ databases">
        <title>Opniocepnalus argus Var Kimnra genome.</title>
        <authorList>
            <person name="Zhou C."/>
            <person name="Xiao S."/>
        </authorList>
    </citation>
    <scope>NUCLEOTIDE SEQUENCE [LARGE SCALE GENOMIC DNA]</scope>
</reference>
<organism evidence="1 2">
    <name type="scientific">Channa argus</name>
    <name type="common">Northern snakehead</name>
    <name type="synonym">Ophicephalus argus</name>
    <dbReference type="NCBI Taxonomy" id="215402"/>
    <lineage>
        <taxon>Eukaryota</taxon>
        <taxon>Metazoa</taxon>
        <taxon>Chordata</taxon>
        <taxon>Craniata</taxon>
        <taxon>Vertebrata</taxon>
        <taxon>Euteleostomi</taxon>
        <taxon>Actinopterygii</taxon>
        <taxon>Neopterygii</taxon>
        <taxon>Teleostei</taxon>
        <taxon>Neoteleostei</taxon>
        <taxon>Acanthomorphata</taxon>
        <taxon>Anabantaria</taxon>
        <taxon>Anabantiformes</taxon>
        <taxon>Channoidei</taxon>
        <taxon>Channidae</taxon>
        <taxon>Channa</taxon>
    </lineage>
</organism>
<sequence>MWQSRGELLLDYVKHSHSPEVTALLWKLKASQRFTVFVSRRLSHSLSGPAPTRYTPHGRLLRTTTVTSECLFVCMEKRGRGGMKRE</sequence>
<evidence type="ECO:0000313" key="2">
    <source>
        <dbReference type="Proteomes" id="UP000503349"/>
    </source>
</evidence>
<dbReference type="AlphaFoldDB" id="A0A6G1PF06"/>
<reference evidence="1 2" key="1">
    <citation type="submission" date="2019-02" db="EMBL/GenBank/DDBJ databases">
        <title>Opniocepnalus argus genome.</title>
        <authorList>
            <person name="Zhou C."/>
            <person name="Xiao S."/>
        </authorList>
    </citation>
    <scope>NUCLEOTIDE SEQUENCE [LARGE SCALE GENOMIC DNA]</scope>
    <source>
        <strain evidence="1">OARG1902GOOAL</strain>
        <tissue evidence="1">Muscle</tissue>
    </source>
</reference>
<dbReference type="EMBL" id="CM015715">
    <property type="protein sequence ID" value="KAF3688890.1"/>
    <property type="molecule type" value="Genomic_DNA"/>
</dbReference>
<accession>A0A6G1PF06</accession>
<dbReference type="Proteomes" id="UP000503349">
    <property type="component" value="Chromosome 4"/>
</dbReference>